<gene>
    <name evidence="2" type="ORF">ONOEEDHL_01789</name>
</gene>
<name>A0A9X9QZS8_NEISU</name>
<keyword evidence="3" id="KW-1185">Reference proteome</keyword>
<reference evidence="2" key="1">
    <citation type="submission" date="2019-05" db="EMBL/GenBank/DDBJ databases">
        <authorList>
            <person name="Hibberd M."/>
        </authorList>
    </citation>
    <scope>NUCLEOTIDE SEQUENCE</scope>
    <source>
        <strain evidence="2">Neisseria_subflava_BgEED23</strain>
    </source>
</reference>
<feature type="transmembrane region" description="Helical" evidence="1">
    <location>
        <begin position="25"/>
        <end position="46"/>
    </location>
</feature>
<keyword evidence="1" id="KW-1133">Transmembrane helix</keyword>
<keyword evidence="1" id="KW-0812">Transmembrane</keyword>
<organism evidence="2 3">
    <name type="scientific">Neisseria subflava</name>
    <dbReference type="NCBI Taxonomy" id="28449"/>
    <lineage>
        <taxon>Bacteria</taxon>
        <taxon>Pseudomonadati</taxon>
        <taxon>Pseudomonadota</taxon>
        <taxon>Betaproteobacteria</taxon>
        <taxon>Neisseriales</taxon>
        <taxon>Neisseriaceae</taxon>
        <taxon>Neisseria</taxon>
    </lineage>
</organism>
<sequence length="168" mass="18912">MLNSIPAKICFICVNHLLVKGSQRLTYCLTLTNFLIILACLAFLGVKYNESDSPIASDCIINNFSCLCIILRIARLPLCFGGRIFVHCAYPCCSFTFKVFPTKSRSAKFDVYRRRSFKSSAVAGIHVGRFRDMASITGILPIFIGVSWRQSFGFFSIVESKTLWQVKL</sequence>
<dbReference type="Proteomes" id="UP000626795">
    <property type="component" value="Unassembled WGS sequence"/>
</dbReference>
<comment type="caution">
    <text evidence="2">The sequence shown here is derived from an EMBL/GenBank/DDBJ whole genome shotgun (WGS) entry which is preliminary data.</text>
</comment>
<evidence type="ECO:0000313" key="2">
    <source>
        <dbReference type="EMBL" id="VTY03101.1"/>
    </source>
</evidence>
<protein>
    <submittedName>
        <fullName evidence="2">Uncharacterized protein</fullName>
    </submittedName>
</protein>
<evidence type="ECO:0000256" key="1">
    <source>
        <dbReference type="SAM" id="Phobius"/>
    </source>
</evidence>
<dbReference type="AlphaFoldDB" id="A0A9X9QZS8"/>
<evidence type="ECO:0000313" key="3">
    <source>
        <dbReference type="Proteomes" id="UP000626795"/>
    </source>
</evidence>
<accession>A0A9X9QZS8</accession>
<proteinExistence type="predicted"/>
<dbReference type="EMBL" id="CABFLZ010000004">
    <property type="protein sequence ID" value="VTY03101.1"/>
    <property type="molecule type" value="Genomic_DNA"/>
</dbReference>
<keyword evidence="1" id="KW-0472">Membrane</keyword>